<dbReference type="FunFam" id="3.30.2350.10:FF:000006">
    <property type="entry name" value="Pseudouridine synthase"/>
    <property type="match status" value="1"/>
</dbReference>
<dbReference type="InterPro" id="IPR036986">
    <property type="entry name" value="S4_RNA-bd_sf"/>
</dbReference>
<dbReference type="PANTHER" id="PTHR21600">
    <property type="entry name" value="MITOCHONDRIAL RNA PSEUDOURIDINE SYNTHASE"/>
    <property type="match status" value="1"/>
</dbReference>
<reference evidence="10 11" key="1">
    <citation type="journal article" date="2015" name="Genome Announc.">
        <title>Expanding the biotechnology potential of lactobacilli through comparative genomics of 213 strains and associated genera.</title>
        <authorList>
            <person name="Sun Z."/>
            <person name="Harris H.M."/>
            <person name="McCann A."/>
            <person name="Guo C."/>
            <person name="Argimon S."/>
            <person name="Zhang W."/>
            <person name="Yang X."/>
            <person name="Jeffery I.B."/>
            <person name="Cooney J.C."/>
            <person name="Kagawa T.F."/>
            <person name="Liu W."/>
            <person name="Song Y."/>
            <person name="Salvetti E."/>
            <person name="Wrobel A."/>
            <person name="Rasinkangas P."/>
            <person name="Parkhill J."/>
            <person name="Rea M.C."/>
            <person name="O'Sullivan O."/>
            <person name="Ritari J."/>
            <person name="Douillard F.P."/>
            <person name="Paul Ross R."/>
            <person name="Yang R."/>
            <person name="Briner A.E."/>
            <person name="Felis G.E."/>
            <person name="de Vos W.M."/>
            <person name="Barrangou R."/>
            <person name="Klaenhammer T.R."/>
            <person name="Caufield P.W."/>
            <person name="Cui Y."/>
            <person name="Zhang H."/>
            <person name="O'Toole P.W."/>
        </authorList>
    </citation>
    <scope>NUCLEOTIDE SEQUENCE [LARGE SCALE GENOMIC DNA]</scope>
    <source>
        <strain evidence="10 11">DSM 15814</strain>
    </source>
</reference>
<dbReference type="GO" id="GO:0000455">
    <property type="term" value="P:enzyme-directed rRNA pseudouridine synthesis"/>
    <property type="evidence" value="ECO:0007669"/>
    <property type="project" value="TreeGrafter"/>
</dbReference>
<proteinExistence type="inferred from homology"/>
<gene>
    <name evidence="10" type="ORF">FD35_GL000273</name>
</gene>
<dbReference type="CDD" id="cd00165">
    <property type="entry name" value="S4"/>
    <property type="match status" value="1"/>
</dbReference>
<evidence type="ECO:0000259" key="9">
    <source>
        <dbReference type="SMART" id="SM00363"/>
    </source>
</evidence>
<dbReference type="Gene3D" id="3.10.290.10">
    <property type="entry name" value="RNA-binding S4 domain"/>
    <property type="match status" value="1"/>
</dbReference>
<dbReference type="NCBIfam" id="TIGR00005">
    <property type="entry name" value="rluA_subfam"/>
    <property type="match status" value="1"/>
</dbReference>
<evidence type="ECO:0000256" key="5">
    <source>
        <dbReference type="PIRSR" id="PIRSR606225-1"/>
    </source>
</evidence>
<dbReference type="SUPFAM" id="SSF55174">
    <property type="entry name" value="Alpha-L RNA-binding motif"/>
    <property type="match status" value="1"/>
</dbReference>
<keyword evidence="3 6" id="KW-0694">RNA-binding</keyword>
<evidence type="ECO:0000313" key="11">
    <source>
        <dbReference type="Proteomes" id="UP000051999"/>
    </source>
</evidence>
<organism evidence="10 11">
    <name type="scientific">Furfurilactobacillus rossiae DSM 15814</name>
    <dbReference type="NCBI Taxonomy" id="1114972"/>
    <lineage>
        <taxon>Bacteria</taxon>
        <taxon>Bacillati</taxon>
        <taxon>Bacillota</taxon>
        <taxon>Bacilli</taxon>
        <taxon>Lactobacillales</taxon>
        <taxon>Lactobacillaceae</taxon>
        <taxon>Furfurilactobacillus</taxon>
    </lineage>
</organism>
<dbReference type="InterPro" id="IPR006224">
    <property type="entry name" value="PsdUridine_synth_RluA-like_CS"/>
</dbReference>
<dbReference type="PROSITE" id="PS01129">
    <property type="entry name" value="PSI_RLU"/>
    <property type="match status" value="1"/>
</dbReference>
<dbReference type="SMART" id="SM00363">
    <property type="entry name" value="S4"/>
    <property type="match status" value="1"/>
</dbReference>
<evidence type="ECO:0000256" key="6">
    <source>
        <dbReference type="PROSITE-ProRule" id="PRU00182"/>
    </source>
</evidence>
<dbReference type="InterPro" id="IPR020103">
    <property type="entry name" value="PsdUridine_synth_cat_dom_sf"/>
</dbReference>
<comment type="caution">
    <text evidence="10">The sequence shown here is derived from an EMBL/GenBank/DDBJ whole genome shotgun (WGS) entry which is preliminary data.</text>
</comment>
<dbReference type="EMBL" id="AZFF01000001">
    <property type="protein sequence ID" value="KRL57263.1"/>
    <property type="molecule type" value="Genomic_DNA"/>
</dbReference>
<dbReference type="GO" id="GO:0003723">
    <property type="term" value="F:RNA binding"/>
    <property type="evidence" value="ECO:0007669"/>
    <property type="project" value="UniProtKB-KW"/>
</dbReference>
<comment type="similarity">
    <text evidence="2 7">Belongs to the pseudouridine synthase RluA family.</text>
</comment>
<dbReference type="InterPro" id="IPR006225">
    <property type="entry name" value="PsdUridine_synth_RluC/D"/>
</dbReference>
<feature type="active site" evidence="5">
    <location>
        <position position="168"/>
    </location>
</feature>
<dbReference type="PANTHER" id="PTHR21600:SF44">
    <property type="entry name" value="RIBOSOMAL LARGE SUBUNIT PSEUDOURIDINE SYNTHASE D"/>
    <property type="match status" value="1"/>
</dbReference>
<dbReference type="Pfam" id="PF00849">
    <property type="entry name" value="PseudoU_synth_2"/>
    <property type="match status" value="1"/>
</dbReference>
<dbReference type="InterPro" id="IPR002942">
    <property type="entry name" value="S4_RNA-bd"/>
</dbReference>
<accession>A0A0R1RJZ1</accession>
<evidence type="ECO:0000256" key="7">
    <source>
        <dbReference type="RuleBase" id="RU362028"/>
    </source>
</evidence>
<evidence type="ECO:0000313" key="10">
    <source>
        <dbReference type="EMBL" id="KRL57263.1"/>
    </source>
</evidence>
<feature type="compositionally biased region" description="Polar residues" evidence="8">
    <location>
        <begin position="1"/>
        <end position="13"/>
    </location>
</feature>
<evidence type="ECO:0000256" key="1">
    <source>
        <dbReference type="ARBA" id="ARBA00000073"/>
    </source>
</evidence>
<sequence length="335" mass="36862">MNKNETTSASSIDVQPGAKAHRQEYDNMAAQAATPDTQTFIITTQTGRLDKVLSQLAGITRSQAQNAIIDHRVTVNGQDVKKRDEVAGGDTVTFVPKTPTPIALVPEDIPLDIVYEDDDVIVVNKPQGMVVHPAPGHPDHTLVNALLAHSPLSTINGSLRPGIVHRIDKDTSGLLMIAKNDLAHQSLSAQLKAKTNERQYIALVHGVISEDDGTIDAPIGRSLKDRKKMAIVKDGRHAVTHFHVLKRYRQYTLVSCRLETGRTHQIRVHMAYIGHPLAGDPLYGPKKTLSGNGQYLTAQTLGFVHPRTGKTMRFEIPLPAWFDAMLKQLDEQENK</sequence>
<dbReference type="Gene3D" id="3.30.2350.10">
    <property type="entry name" value="Pseudouridine synthase"/>
    <property type="match status" value="1"/>
</dbReference>
<feature type="domain" description="RNA-binding S4" evidence="9">
    <location>
        <begin position="47"/>
        <end position="110"/>
    </location>
</feature>
<dbReference type="Pfam" id="PF01479">
    <property type="entry name" value="S4"/>
    <property type="match status" value="1"/>
</dbReference>
<feature type="region of interest" description="Disordered" evidence="8">
    <location>
        <begin position="1"/>
        <end position="23"/>
    </location>
</feature>
<comment type="catalytic activity">
    <reaction evidence="1 7">
        <text>a uridine in RNA = a pseudouridine in RNA</text>
        <dbReference type="Rhea" id="RHEA:48348"/>
        <dbReference type="Rhea" id="RHEA-COMP:12068"/>
        <dbReference type="Rhea" id="RHEA-COMP:12069"/>
        <dbReference type="ChEBI" id="CHEBI:65314"/>
        <dbReference type="ChEBI" id="CHEBI:65315"/>
    </reaction>
</comment>
<evidence type="ECO:0000256" key="8">
    <source>
        <dbReference type="SAM" id="MobiDB-lite"/>
    </source>
</evidence>
<protein>
    <recommendedName>
        <fullName evidence="7">Pseudouridine synthase</fullName>
        <ecNumber evidence="7">5.4.99.-</ecNumber>
    </recommendedName>
</protein>
<dbReference type="EC" id="5.4.99.-" evidence="7"/>
<evidence type="ECO:0000256" key="2">
    <source>
        <dbReference type="ARBA" id="ARBA00010876"/>
    </source>
</evidence>
<dbReference type="eggNOG" id="COG0564">
    <property type="taxonomic scope" value="Bacteria"/>
</dbReference>
<evidence type="ECO:0000256" key="3">
    <source>
        <dbReference type="ARBA" id="ARBA00022884"/>
    </source>
</evidence>
<dbReference type="GO" id="GO:0120159">
    <property type="term" value="F:rRNA pseudouridine synthase activity"/>
    <property type="evidence" value="ECO:0007669"/>
    <property type="project" value="UniProtKB-ARBA"/>
</dbReference>
<keyword evidence="11" id="KW-1185">Reference proteome</keyword>
<keyword evidence="4 7" id="KW-0413">Isomerase</keyword>
<evidence type="ECO:0000256" key="4">
    <source>
        <dbReference type="ARBA" id="ARBA00023235"/>
    </source>
</evidence>
<dbReference type="InterPro" id="IPR006145">
    <property type="entry name" value="PsdUridine_synth_RsuA/RluA"/>
</dbReference>
<dbReference type="STRING" id="1114972.FD35_GL000273"/>
<dbReference type="CDD" id="cd02869">
    <property type="entry name" value="PseudoU_synth_RluA_like"/>
    <property type="match status" value="1"/>
</dbReference>
<dbReference type="PROSITE" id="PS50889">
    <property type="entry name" value="S4"/>
    <property type="match status" value="1"/>
</dbReference>
<dbReference type="PATRIC" id="fig|1114972.6.peg.272"/>
<dbReference type="Proteomes" id="UP000051999">
    <property type="component" value="Unassembled WGS sequence"/>
</dbReference>
<dbReference type="AlphaFoldDB" id="A0A0R1RJZ1"/>
<dbReference type="InterPro" id="IPR050188">
    <property type="entry name" value="RluA_PseudoU_synthase"/>
</dbReference>
<name>A0A0R1RJZ1_9LACO</name>
<comment type="function">
    <text evidence="7">Responsible for synthesis of pseudouridine from uracil.</text>
</comment>
<dbReference type="SUPFAM" id="SSF55120">
    <property type="entry name" value="Pseudouridine synthase"/>
    <property type="match status" value="1"/>
</dbReference>